<sequence>MEYFYAVFTKEDDNVLVSIPDVEICETFGKTWNEAYEMGVDALAACLSEPETIVHPKSTRESLQADNPESEIVPIPVDESIRKKYTKTKRFNVIFPEDLLVRVDEYRAGAGMKRSQLLAEAAEQYLEAQV</sequence>
<dbReference type="InterPro" id="IPR035069">
    <property type="entry name" value="TTHA1013/TTHA0281-like"/>
</dbReference>
<accession>A0A1W1HJ03</accession>
<reference evidence="2 3" key="1">
    <citation type="submission" date="2017-03" db="EMBL/GenBank/DDBJ databases">
        <authorList>
            <person name="Afonso C.L."/>
            <person name="Miller P.J."/>
            <person name="Scott M.A."/>
            <person name="Spackman E."/>
            <person name="Goraichik I."/>
            <person name="Dimitrov K.M."/>
            <person name="Suarez D.L."/>
            <person name="Swayne D.E."/>
        </authorList>
    </citation>
    <scope>NUCLEOTIDE SEQUENCE [LARGE SCALE GENOMIC DNA]</scope>
    <source>
        <strain evidence="2">PRJEB14757</strain>
    </source>
</reference>
<evidence type="ECO:0000313" key="2">
    <source>
        <dbReference type="EMBL" id="SLM32348.1"/>
    </source>
</evidence>
<evidence type="ECO:0000313" key="3">
    <source>
        <dbReference type="Proteomes" id="UP000191931"/>
    </source>
</evidence>
<dbReference type="AlphaFoldDB" id="A0A1W1HJ03"/>
<dbReference type="Proteomes" id="UP000191931">
    <property type="component" value="Unassembled WGS sequence"/>
</dbReference>
<dbReference type="InterPro" id="IPR010985">
    <property type="entry name" value="Ribbon_hlx_hlx"/>
</dbReference>
<dbReference type="SUPFAM" id="SSF143100">
    <property type="entry name" value="TTHA1013/TTHA0281-like"/>
    <property type="match status" value="1"/>
</dbReference>
<gene>
    <name evidence="2" type="ORF">MTBBW1_630042</name>
</gene>
<dbReference type="SUPFAM" id="SSF47598">
    <property type="entry name" value="Ribbon-helix-helix"/>
    <property type="match status" value="1"/>
</dbReference>
<dbReference type="Pfam" id="PF15919">
    <property type="entry name" value="HicB_lk_antitox"/>
    <property type="match status" value="1"/>
</dbReference>
<organism evidence="2 3">
    <name type="scientific">Desulfamplus magnetovallimortis</name>
    <dbReference type="NCBI Taxonomy" id="1246637"/>
    <lineage>
        <taxon>Bacteria</taxon>
        <taxon>Pseudomonadati</taxon>
        <taxon>Thermodesulfobacteriota</taxon>
        <taxon>Desulfobacteria</taxon>
        <taxon>Desulfobacterales</taxon>
        <taxon>Desulfobacteraceae</taxon>
        <taxon>Desulfamplus</taxon>
    </lineage>
</organism>
<feature type="domain" description="HicB-like antitoxin of toxin-antitoxin system" evidence="1">
    <location>
        <begin position="7"/>
        <end position="122"/>
    </location>
</feature>
<dbReference type="Gene3D" id="3.30.160.250">
    <property type="match status" value="1"/>
</dbReference>
<evidence type="ECO:0000259" key="1">
    <source>
        <dbReference type="Pfam" id="PF15919"/>
    </source>
</evidence>
<keyword evidence="3" id="KW-1185">Reference proteome</keyword>
<dbReference type="GO" id="GO:0006355">
    <property type="term" value="P:regulation of DNA-templated transcription"/>
    <property type="evidence" value="ECO:0007669"/>
    <property type="project" value="InterPro"/>
</dbReference>
<dbReference type="InterPro" id="IPR031807">
    <property type="entry name" value="HicB-like"/>
</dbReference>
<dbReference type="RefSeq" id="WP_186441165.1">
    <property type="nucleotide sequence ID" value="NZ_LT828542.1"/>
</dbReference>
<name>A0A1W1HJ03_9BACT</name>
<proteinExistence type="predicted"/>
<dbReference type="EMBL" id="FWEV01000307">
    <property type="protein sequence ID" value="SLM32348.1"/>
    <property type="molecule type" value="Genomic_DNA"/>
</dbReference>
<dbReference type="CDD" id="cd21631">
    <property type="entry name" value="RHH_CopG_NikR-like"/>
    <property type="match status" value="1"/>
</dbReference>
<protein>
    <recommendedName>
        <fullName evidence="1">HicB-like antitoxin of toxin-antitoxin system domain-containing protein</fullName>
    </recommendedName>
</protein>
<dbReference type="STRING" id="1246637.MTBBW1_630042"/>